<gene>
    <name evidence="1" type="ORF">L833_4702</name>
</gene>
<accession>A0A829MB97</accession>
<comment type="caution">
    <text evidence="1">The sequence shown here is derived from an EMBL/GenBank/DDBJ whole genome shotgun (WGS) entry which is preliminary data.</text>
</comment>
<name>A0A829MB97_9MYCO</name>
<proteinExistence type="predicted"/>
<evidence type="ECO:0000313" key="2">
    <source>
        <dbReference type="Proteomes" id="UP000018502"/>
    </source>
</evidence>
<dbReference type="EMBL" id="AYTF01000002">
    <property type="protein sequence ID" value="ESV62297.1"/>
    <property type="molecule type" value="Genomic_DNA"/>
</dbReference>
<sequence>MSAEPLQWDHNPDIRVPKNGCRAEVDGGAYILFKYGASSWQVLFGVGYQTPKEVYLGDGESDALAAAEAHHLARTRRLARERYMAENDPPSNGESL</sequence>
<dbReference type="AlphaFoldDB" id="A0A829MB97"/>
<protein>
    <submittedName>
        <fullName evidence="1">Uncharacterized protein</fullName>
    </submittedName>
</protein>
<reference evidence="1 2" key="1">
    <citation type="journal article" date="2014" name="Emerg. Infect. Dis.">
        <title>High-level Relatedness among Mycobacterium abscessus subsp. massiliense Strains from Widely Separated Outbreaks.</title>
        <authorList>
            <person name="Tettelin H."/>
            <person name="Davidson R.M."/>
            <person name="Agrawal S."/>
            <person name="Aitken M.L."/>
            <person name="Shallom S."/>
            <person name="Hasan N.A."/>
            <person name="Strong M."/>
            <person name="Nogueira de Moura V.C."/>
            <person name="De Groote M.A."/>
            <person name="Duarte R.S."/>
            <person name="Hine E."/>
            <person name="Parankush S."/>
            <person name="Su Q."/>
            <person name="Daugherty S.C."/>
            <person name="Fraser C.M."/>
            <person name="Brown-Elliott B.A."/>
            <person name="Wallace R.J.Jr."/>
            <person name="Holland S.M."/>
            <person name="Sampaio E.P."/>
            <person name="Olivier K.N."/>
            <person name="Jackson M."/>
            <person name="Zelazny A.M."/>
        </authorList>
    </citation>
    <scope>NUCLEOTIDE SEQUENCE [LARGE SCALE GENOMIC DNA]</scope>
    <source>
        <strain evidence="1 2">MAB_091912_2446</strain>
    </source>
</reference>
<organism evidence="1 2">
    <name type="scientific">Mycobacteroides abscessus MAB_091912_2446</name>
    <dbReference type="NCBI Taxonomy" id="1335414"/>
    <lineage>
        <taxon>Bacteria</taxon>
        <taxon>Bacillati</taxon>
        <taxon>Actinomycetota</taxon>
        <taxon>Actinomycetes</taxon>
        <taxon>Mycobacteriales</taxon>
        <taxon>Mycobacteriaceae</taxon>
        <taxon>Mycobacteroides</taxon>
        <taxon>Mycobacteroides abscessus</taxon>
    </lineage>
</organism>
<dbReference type="Proteomes" id="UP000018502">
    <property type="component" value="Unassembled WGS sequence"/>
</dbReference>
<evidence type="ECO:0000313" key="1">
    <source>
        <dbReference type="EMBL" id="ESV62297.1"/>
    </source>
</evidence>